<dbReference type="Proteomes" id="UP000713964">
    <property type="component" value="Unassembled WGS sequence"/>
</dbReference>
<evidence type="ECO:0000256" key="1">
    <source>
        <dbReference type="SAM" id="MobiDB-lite"/>
    </source>
</evidence>
<comment type="caution">
    <text evidence="3">The sequence shown here is derived from an EMBL/GenBank/DDBJ whole genome shotgun (WGS) entry which is preliminary data.</text>
</comment>
<evidence type="ECO:0000313" key="3">
    <source>
        <dbReference type="EMBL" id="MBF1659840.1"/>
    </source>
</evidence>
<organism evidence="3 4">
    <name type="scientific">Rothia mucilaginosa</name>
    <dbReference type="NCBI Taxonomy" id="43675"/>
    <lineage>
        <taxon>Bacteria</taxon>
        <taxon>Bacillati</taxon>
        <taxon>Actinomycetota</taxon>
        <taxon>Actinomycetes</taxon>
        <taxon>Micrococcales</taxon>
        <taxon>Micrococcaceae</taxon>
        <taxon>Rothia</taxon>
    </lineage>
</organism>
<sequence>MADRPTAKREDTHHENMKHEEAYQPLWDTDQSVPEYMTLLMGEQTQKNEDAELYEDSEEEEYEELEHPDPDYEYVYPGAPKRYDSARKDSEDEEPDYEDAEYEDVEYEDDEYEDVEHEEYDSEPSNNADDNENDTENSQDNQSVALASTQSAQAAEPTQPALSACEGTTENTGRLTADGTQAQSPQEPTKPSTVDTSLPVATEPIYGIPDPNLLPMQLLGALSSDAGPTQLASVRWWNKSGATVAPWDAPGEEAETARIIGYIPASTPEATVDWAKARRGYIPWVIFVVAMQVINPFLLLPLVNIVSMDAALQLLVLYLALAVQTTLLAPLIWLILMIYSLVKLSQKRQEAVAKATTYGAFWYHPVYDRALQEGAHPDEAGEPEGLSASAE</sequence>
<name>A0A930KZI6_9MICC</name>
<feature type="compositionally biased region" description="Polar residues" evidence="1">
    <location>
        <begin position="138"/>
        <end position="153"/>
    </location>
</feature>
<feature type="transmembrane region" description="Helical" evidence="2">
    <location>
        <begin position="281"/>
        <end position="303"/>
    </location>
</feature>
<protein>
    <submittedName>
        <fullName evidence="3">Uncharacterized protein</fullName>
    </submittedName>
</protein>
<proteinExistence type="predicted"/>
<feature type="compositionally biased region" description="Basic and acidic residues" evidence="1">
    <location>
        <begin position="1"/>
        <end position="22"/>
    </location>
</feature>
<keyword evidence="2" id="KW-1133">Transmembrane helix</keyword>
<reference evidence="3" key="1">
    <citation type="submission" date="2020-04" db="EMBL/GenBank/DDBJ databases">
        <title>Deep metagenomics examines the oral microbiome during advanced dental caries in children, revealing novel taxa and co-occurrences with host molecules.</title>
        <authorList>
            <person name="Baker J.L."/>
            <person name="Morton J.T."/>
            <person name="Dinis M."/>
            <person name="Alvarez R."/>
            <person name="Tran N.C."/>
            <person name="Knight R."/>
            <person name="Edlund A."/>
        </authorList>
    </citation>
    <scope>NUCLEOTIDE SEQUENCE</scope>
    <source>
        <strain evidence="3">JCVI_29_bin.11</strain>
    </source>
</reference>
<feature type="region of interest" description="Disordered" evidence="1">
    <location>
        <begin position="1"/>
        <end position="198"/>
    </location>
</feature>
<accession>A0A930KZI6</accession>
<keyword evidence="2" id="KW-0812">Transmembrane</keyword>
<dbReference type="EMBL" id="JABZXL010000028">
    <property type="protein sequence ID" value="MBF1659840.1"/>
    <property type="molecule type" value="Genomic_DNA"/>
</dbReference>
<feature type="transmembrane region" description="Helical" evidence="2">
    <location>
        <begin position="315"/>
        <end position="339"/>
    </location>
</feature>
<keyword evidence="2" id="KW-0472">Membrane</keyword>
<dbReference type="AlphaFoldDB" id="A0A930KZI6"/>
<evidence type="ECO:0000256" key="2">
    <source>
        <dbReference type="SAM" id="Phobius"/>
    </source>
</evidence>
<feature type="compositionally biased region" description="Acidic residues" evidence="1">
    <location>
        <begin position="91"/>
        <end position="122"/>
    </location>
</feature>
<evidence type="ECO:0000313" key="4">
    <source>
        <dbReference type="Proteomes" id="UP000713964"/>
    </source>
</evidence>
<feature type="compositionally biased region" description="Acidic residues" evidence="1">
    <location>
        <begin position="51"/>
        <end position="64"/>
    </location>
</feature>
<feature type="compositionally biased region" description="Polar residues" evidence="1">
    <location>
        <begin position="166"/>
        <end position="196"/>
    </location>
</feature>
<gene>
    <name evidence="3" type="ORF">HXO58_08410</name>
</gene>
<feature type="compositionally biased region" description="Basic and acidic residues" evidence="1">
    <location>
        <begin position="81"/>
        <end position="90"/>
    </location>
</feature>